<organism evidence="1 2">
    <name type="scientific">Riccia sorocarpa</name>
    <dbReference type="NCBI Taxonomy" id="122646"/>
    <lineage>
        <taxon>Eukaryota</taxon>
        <taxon>Viridiplantae</taxon>
        <taxon>Streptophyta</taxon>
        <taxon>Embryophyta</taxon>
        <taxon>Marchantiophyta</taxon>
        <taxon>Marchantiopsida</taxon>
        <taxon>Marchantiidae</taxon>
        <taxon>Marchantiales</taxon>
        <taxon>Ricciaceae</taxon>
        <taxon>Riccia</taxon>
    </lineage>
</organism>
<gene>
    <name evidence="1" type="ORF">R1sor_023470</name>
</gene>
<proteinExistence type="predicted"/>
<keyword evidence="2" id="KW-1185">Reference proteome</keyword>
<dbReference type="AlphaFoldDB" id="A0ABD3GRW2"/>
<evidence type="ECO:0000313" key="2">
    <source>
        <dbReference type="Proteomes" id="UP001633002"/>
    </source>
</evidence>
<accession>A0ABD3GRW2</accession>
<dbReference type="Proteomes" id="UP001633002">
    <property type="component" value="Unassembled WGS sequence"/>
</dbReference>
<protein>
    <submittedName>
        <fullName evidence="1">Uncharacterized protein</fullName>
    </submittedName>
</protein>
<name>A0ABD3GRW2_9MARC</name>
<sequence length="790" mass="89665">MTRKCKLDEMIGEAVNRKDILLFLRNICQAHRSGAFGGKDALWSFLCDVGRNTNRTRQGHRYSKTTQAITQALFQFGGRQDQNFLEIAKILEAAKREYGIEQDVPVILAEDETRVKPRIRWEAKRDTLIGFCGNKENHVCEFGLELEVGCGEVRYSKIVNSFEQNVQGSYVVKGKWDEHCRDIVGPVIGHASDGDSRRRKLMLEDYNSCDGQRWSIGWEGWSFSGSVLSSGDVYGLGDQDPPHNGKKLINPLDRSTLPLVLGDFHACLEHVQLVYKLYPVDAHGLNIDDVIRRDRQNWAGPQRLCSRKVQHCLRLLSERADSHQERTTGTRIYLEIVSDYLDIFYSVSLSLRQRVVLCAKISCHMVVLLVRLFRDKFPGLSVPLHLLGSDCCEHFFSRVGGMSGVERNYDFGDLLDCASGLNRLTTLEYGEENLRFSKVQVKQQTIWSKLHPLGPGQIASNLADFDGLQSDIAIIEALKVGFSEAQDMLIQLNMAPHSRVRDQQWWNAPWVIECEYKTEGTVLCLDDVERNASSEGEFEDSSFCDLWDTPSLPSGGDDDIGDDIDDLSVVGHETRQVMTEMFNDALSEKSLTKVDPMVSLEGHMIYKATLVSQLVGNPTLSKDRLTRIKQSVYFNGVKPKPRVEGVPVCIMDIGSDCAVLFDTTRTNVLTRSKKRKRSSPTSKEVWFGRIQKIKRKYNGKWGKTRAEIDLLDRPIPQAGEGSICQVLFNWYTPVSGSKVKYLYEGTDLQWIDLESVLSVVTMKMEKNIRTIWNLDQNDRIHIDEFMAQYA</sequence>
<evidence type="ECO:0000313" key="1">
    <source>
        <dbReference type="EMBL" id="KAL3680514.1"/>
    </source>
</evidence>
<dbReference type="EMBL" id="JBJQOH010000007">
    <property type="protein sequence ID" value="KAL3680514.1"/>
    <property type="molecule type" value="Genomic_DNA"/>
</dbReference>
<reference evidence="1 2" key="1">
    <citation type="submission" date="2024-09" db="EMBL/GenBank/DDBJ databases">
        <title>Chromosome-scale assembly of Riccia sorocarpa.</title>
        <authorList>
            <person name="Paukszto L."/>
        </authorList>
    </citation>
    <scope>NUCLEOTIDE SEQUENCE [LARGE SCALE GENOMIC DNA]</scope>
    <source>
        <strain evidence="1">LP-2024</strain>
        <tissue evidence="1">Aerial parts of the thallus</tissue>
    </source>
</reference>
<comment type="caution">
    <text evidence="1">The sequence shown here is derived from an EMBL/GenBank/DDBJ whole genome shotgun (WGS) entry which is preliminary data.</text>
</comment>